<protein>
    <recommendedName>
        <fullName evidence="3">Lipocalin-like domain-containing protein</fullName>
    </recommendedName>
</protein>
<evidence type="ECO:0000313" key="2">
    <source>
        <dbReference type="Proteomes" id="UP000461730"/>
    </source>
</evidence>
<name>A0A7K1TXX2_9BACT</name>
<dbReference type="EMBL" id="WRXN01000001">
    <property type="protein sequence ID" value="MVT06635.1"/>
    <property type="molecule type" value="Genomic_DNA"/>
</dbReference>
<proteinExistence type="predicted"/>
<dbReference type="Proteomes" id="UP000461730">
    <property type="component" value="Unassembled WGS sequence"/>
</dbReference>
<evidence type="ECO:0000313" key="1">
    <source>
        <dbReference type="EMBL" id="MVT06635.1"/>
    </source>
</evidence>
<keyword evidence="2" id="KW-1185">Reference proteome</keyword>
<sequence length="139" mass="15599">MQTTFLKGLLFCTVLFICACSKKNDEAPLINQDIAGTWQLDGRLPLMDSLWRAPVAGDTVIYTFSTKGRFTMHTPNSDNAGPYKLETAGDNTYLLTLSFPEMQVTYKVEKVASSQIRFDMWGAFCGTGYTSDRFRKTNP</sequence>
<reference evidence="1 2" key="1">
    <citation type="submission" date="2019-12" db="EMBL/GenBank/DDBJ databases">
        <title>Chitinophaga sp. strain ysch24 (GDMCC 1.1355), whole genome shotgun sequence.</title>
        <authorList>
            <person name="Zhang X."/>
        </authorList>
    </citation>
    <scope>NUCLEOTIDE SEQUENCE [LARGE SCALE GENOMIC DNA]</scope>
    <source>
        <strain evidence="2">ysch24</strain>
    </source>
</reference>
<gene>
    <name evidence="1" type="ORF">GO493_00070</name>
</gene>
<dbReference type="AlphaFoldDB" id="A0A7K1TXX2"/>
<organism evidence="1 2">
    <name type="scientific">Chitinophaga tropicalis</name>
    <dbReference type="NCBI Taxonomy" id="2683588"/>
    <lineage>
        <taxon>Bacteria</taxon>
        <taxon>Pseudomonadati</taxon>
        <taxon>Bacteroidota</taxon>
        <taxon>Chitinophagia</taxon>
        <taxon>Chitinophagales</taxon>
        <taxon>Chitinophagaceae</taxon>
        <taxon>Chitinophaga</taxon>
    </lineage>
</organism>
<dbReference type="PROSITE" id="PS51257">
    <property type="entry name" value="PROKAR_LIPOPROTEIN"/>
    <property type="match status" value="1"/>
</dbReference>
<accession>A0A7K1TXX2</accession>
<dbReference type="RefSeq" id="WP_157304032.1">
    <property type="nucleotide sequence ID" value="NZ_WRXN01000001.1"/>
</dbReference>
<comment type="caution">
    <text evidence="1">The sequence shown here is derived from an EMBL/GenBank/DDBJ whole genome shotgun (WGS) entry which is preliminary data.</text>
</comment>
<evidence type="ECO:0008006" key="3">
    <source>
        <dbReference type="Google" id="ProtNLM"/>
    </source>
</evidence>